<organism evidence="7 8">
    <name type="scientific">Seiridium unicorne</name>
    <dbReference type="NCBI Taxonomy" id="138068"/>
    <lineage>
        <taxon>Eukaryota</taxon>
        <taxon>Fungi</taxon>
        <taxon>Dikarya</taxon>
        <taxon>Ascomycota</taxon>
        <taxon>Pezizomycotina</taxon>
        <taxon>Sordariomycetes</taxon>
        <taxon>Xylariomycetidae</taxon>
        <taxon>Amphisphaeriales</taxon>
        <taxon>Sporocadaceae</taxon>
        <taxon>Seiridium</taxon>
    </lineage>
</organism>
<comment type="function">
    <text evidence="1 6">Component of the RIX1 complex required for processing of ITS2 sequences from 35S pre-rRNA.</text>
</comment>
<name>A0ABR2VF83_9PEZI</name>
<keyword evidence="4" id="KW-0677">Repeat</keyword>
<feature type="repeat" description="WD" evidence="5">
    <location>
        <begin position="122"/>
        <end position="153"/>
    </location>
</feature>
<keyword evidence="3 5" id="KW-0853">WD repeat</keyword>
<proteinExistence type="inferred from homology"/>
<dbReference type="InterPro" id="IPR019775">
    <property type="entry name" value="WD40_repeat_CS"/>
</dbReference>
<evidence type="ECO:0000256" key="4">
    <source>
        <dbReference type="ARBA" id="ARBA00022737"/>
    </source>
</evidence>
<sequence>MLTERYFASISGPPLTNNTSIAKDVGIYEHILHPSHSTASTFKKSSASPNCVAVSDTHVFSAQDEKSTVHVYSRAKGNQEAVVTFQERIKSIALLNQVLILGTDQGRLIIWETCTGRQITTPACHVQAVTCIAVTPYHLLTGSDDSNINVWEVARLLELDITIEHEPEKTLSNHRAAITSLAMSQSVNRDTNICVSASKDKSCIIWNYQTGEALRILLFPSSPVTLCLDPCARAFYVSTDDGSLFAVELFAEKALIGAQSAEASSTVVQVSTSFGSVSKETRPASCLGLNYDGTVLLSGHPNGQILRWDLSTRAIATEVANLNASVSNLLFVSPMASTSSLRTISVVKPFLGSRNYNFTAQLESDLTSETKFGKTLNSRGFSSETLEQAMLALQQPSSTASAAGDEELRKENEDLWKIINEQRALQKKTMQRYVESKSSST</sequence>
<evidence type="ECO:0000256" key="6">
    <source>
        <dbReference type="RuleBase" id="RU369067"/>
    </source>
</evidence>
<dbReference type="PANTHER" id="PTHR18763">
    <property type="entry name" value="WD-REPEAT PROTEIN 18"/>
    <property type="match status" value="1"/>
</dbReference>
<dbReference type="InterPro" id="IPR001680">
    <property type="entry name" value="WD40_rpt"/>
</dbReference>
<dbReference type="SUPFAM" id="SSF50978">
    <property type="entry name" value="WD40 repeat-like"/>
    <property type="match status" value="1"/>
</dbReference>
<dbReference type="InterPro" id="IPR015943">
    <property type="entry name" value="WD40/YVTN_repeat-like_dom_sf"/>
</dbReference>
<dbReference type="EMBL" id="JARVKF010000024">
    <property type="protein sequence ID" value="KAK9425201.1"/>
    <property type="molecule type" value="Genomic_DNA"/>
</dbReference>
<dbReference type="Proteomes" id="UP001408356">
    <property type="component" value="Unassembled WGS sequence"/>
</dbReference>
<dbReference type="Gene3D" id="2.130.10.10">
    <property type="entry name" value="YVTN repeat-like/Quinoprotein amine dehydrogenase"/>
    <property type="match status" value="1"/>
</dbReference>
<evidence type="ECO:0000313" key="8">
    <source>
        <dbReference type="Proteomes" id="UP001408356"/>
    </source>
</evidence>
<reference evidence="7 8" key="1">
    <citation type="journal article" date="2024" name="J. Plant Pathol.">
        <title>Sequence and assembly of the genome of Seiridium unicorne, isolate CBS 538.82, causal agent of cypress canker disease.</title>
        <authorList>
            <person name="Scali E."/>
            <person name="Rocca G.D."/>
            <person name="Danti R."/>
            <person name="Garbelotto M."/>
            <person name="Barberini S."/>
            <person name="Baroncelli R."/>
            <person name="Emiliani G."/>
        </authorList>
    </citation>
    <scope>NUCLEOTIDE SEQUENCE [LARGE SCALE GENOMIC DNA]</scope>
    <source>
        <strain evidence="7 8">BM-138-508</strain>
    </source>
</reference>
<comment type="similarity">
    <text evidence="2 6">Belongs to the WD repeat IPI3/WDR18 family.</text>
</comment>
<comment type="subunit">
    <text evidence="6">Component of the RIX1 complex, composed of IPI1, RIX1/IPI2 and IPI3 in a 1:2:2 stoichiometry. The complex interacts (via RIX1) with MDN1 (via its hexameric AAA ATPase ring) and the pre-60S ribosome particles.</text>
</comment>
<dbReference type="PROSITE" id="PS00678">
    <property type="entry name" value="WD_REPEATS_1"/>
    <property type="match status" value="1"/>
</dbReference>
<dbReference type="Pfam" id="PF00400">
    <property type="entry name" value="WD40"/>
    <property type="match status" value="2"/>
</dbReference>
<evidence type="ECO:0000313" key="7">
    <source>
        <dbReference type="EMBL" id="KAK9425201.1"/>
    </source>
</evidence>
<dbReference type="InterPro" id="IPR036322">
    <property type="entry name" value="WD40_repeat_dom_sf"/>
</dbReference>
<keyword evidence="6" id="KW-0539">Nucleus</keyword>
<comment type="subcellular location">
    <subcellularLocation>
        <location evidence="6">Nucleus</location>
    </subcellularLocation>
</comment>
<keyword evidence="6" id="KW-0698">rRNA processing</keyword>
<evidence type="ECO:0000256" key="5">
    <source>
        <dbReference type="PROSITE-ProRule" id="PRU00221"/>
    </source>
</evidence>
<dbReference type="PANTHER" id="PTHR18763:SF0">
    <property type="entry name" value="WD REPEAT-CONTAINING PROTEIN 18"/>
    <property type="match status" value="1"/>
</dbReference>
<dbReference type="InterPro" id="IPR045227">
    <property type="entry name" value="WDR18/Ipi3/RID3"/>
</dbReference>
<dbReference type="SMART" id="SM00320">
    <property type="entry name" value="WD40"/>
    <property type="match status" value="5"/>
</dbReference>
<comment type="caution">
    <text evidence="7">The sequence shown here is derived from an EMBL/GenBank/DDBJ whole genome shotgun (WGS) entry which is preliminary data.</text>
</comment>
<dbReference type="PROSITE" id="PS50082">
    <property type="entry name" value="WD_REPEATS_2"/>
    <property type="match status" value="2"/>
</dbReference>
<accession>A0ABR2VF83</accession>
<evidence type="ECO:0000256" key="1">
    <source>
        <dbReference type="ARBA" id="ARBA00002355"/>
    </source>
</evidence>
<feature type="repeat" description="WD" evidence="5">
    <location>
        <begin position="171"/>
        <end position="216"/>
    </location>
</feature>
<evidence type="ECO:0000256" key="3">
    <source>
        <dbReference type="ARBA" id="ARBA00022574"/>
    </source>
</evidence>
<evidence type="ECO:0000256" key="2">
    <source>
        <dbReference type="ARBA" id="ARBA00010143"/>
    </source>
</evidence>
<protein>
    <recommendedName>
        <fullName evidence="6">Pre-rRNA-processing protein IPI3</fullName>
    </recommendedName>
</protein>
<keyword evidence="8" id="KW-1185">Reference proteome</keyword>
<gene>
    <name evidence="7" type="ORF">SUNI508_03341</name>
</gene>